<evidence type="ECO:0000256" key="5">
    <source>
        <dbReference type="ARBA" id="ARBA00022692"/>
    </source>
</evidence>
<keyword evidence="7" id="KW-1133">Transmembrane helix</keyword>
<comment type="subcellular location">
    <subcellularLocation>
        <location evidence="1">Cell membrane</location>
        <topology evidence="1">Single-pass membrane protein</topology>
    </subcellularLocation>
</comment>
<dbReference type="Proteomes" id="UP001596122">
    <property type="component" value="Unassembled WGS sequence"/>
</dbReference>
<evidence type="ECO:0000256" key="3">
    <source>
        <dbReference type="ARBA" id="ARBA00022448"/>
    </source>
</evidence>
<evidence type="ECO:0000256" key="9">
    <source>
        <dbReference type="ARBA" id="ARBA00023136"/>
    </source>
</evidence>
<dbReference type="SMART" id="SM01323">
    <property type="entry name" value="YajC"/>
    <property type="match status" value="1"/>
</dbReference>
<evidence type="ECO:0000256" key="6">
    <source>
        <dbReference type="ARBA" id="ARBA00022927"/>
    </source>
</evidence>
<sequence>MDPALILLLGLAVILVLQFSRFSRQRREVRDVQSSLAVGRKVLTASGMLGTVAALTDDTVTLASEDGHRTEWVRGSVVRVVPDQPAAETPGDEQPPTPTT</sequence>
<keyword evidence="5" id="KW-0812">Transmembrane</keyword>
<comment type="similarity">
    <text evidence="2">Belongs to the YajC family.</text>
</comment>
<dbReference type="InterPro" id="IPR003849">
    <property type="entry name" value="Preprotein_translocase_YajC"/>
</dbReference>
<proteinExistence type="inferred from homology"/>
<dbReference type="EMBL" id="JBHSLD010000027">
    <property type="protein sequence ID" value="MFC5382466.1"/>
    <property type="molecule type" value="Genomic_DNA"/>
</dbReference>
<organism evidence="10 11">
    <name type="scientific">Aquipuribacter nitratireducens</name>
    <dbReference type="NCBI Taxonomy" id="650104"/>
    <lineage>
        <taxon>Bacteria</taxon>
        <taxon>Bacillati</taxon>
        <taxon>Actinomycetota</taxon>
        <taxon>Actinomycetes</taxon>
        <taxon>Micrococcales</taxon>
        <taxon>Intrasporangiaceae</taxon>
        <taxon>Aquipuribacter</taxon>
    </lineage>
</organism>
<name>A0ABW0GUI7_9MICO</name>
<dbReference type="RefSeq" id="WP_340268598.1">
    <property type="nucleotide sequence ID" value="NZ_JBBEOG010000003.1"/>
</dbReference>
<keyword evidence="11" id="KW-1185">Reference proteome</keyword>
<evidence type="ECO:0000256" key="4">
    <source>
        <dbReference type="ARBA" id="ARBA00022475"/>
    </source>
</evidence>
<gene>
    <name evidence="10" type="primary">yajC</name>
    <name evidence="10" type="ORF">ACFPJ6_17000</name>
</gene>
<evidence type="ECO:0000313" key="11">
    <source>
        <dbReference type="Proteomes" id="UP001596122"/>
    </source>
</evidence>
<protein>
    <submittedName>
        <fullName evidence="10">Preprotein translocase subunit YajC</fullName>
    </submittedName>
</protein>
<dbReference type="PANTHER" id="PTHR33909">
    <property type="entry name" value="SEC TRANSLOCON ACCESSORY COMPLEX SUBUNIT YAJC"/>
    <property type="match status" value="1"/>
</dbReference>
<accession>A0ABW0GUI7</accession>
<evidence type="ECO:0000256" key="1">
    <source>
        <dbReference type="ARBA" id="ARBA00004162"/>
    </source>
</evidence>
<keyword evidence="8" id="KW-0811">Translocation</keyword>
<keyword evidence="3" id="KW-0813">Transport</keyword>
<reference evidence="11" key="1">
    <citation type="journal article" date="2019" name="Int. J. Syst. Evol. Microbiol.">
        <title>The Global Catalogue of Microorganisms (GCM) 10K type strain sequencing project: providing services to taxonomists for standard genome sequencing and annotation.</title>
        <authorList>
            <consortium name="The Broad Institute Genomics Platform"/>
            <consortium name="The Broad Institute Genome Sequencing Center for Infectious Disease"/>
            <person name="Wu L."/>
            <person name="Ma J."/>
        </authorList>
    </citation>
    <scope>NUCLEOTIDE SEQUENCE [LARGE SCALE GENOMIC DNA]</scope>
    <source>
        <strain evidence="11">CCUG 43114</strain>
    </source>
</reference>
<comment type="caution">
    <text evidence="10">The sequence shown here is derived from an EMBL/GenBank/DDBJ whole genome shotgun (WGS) entry which is preliminary data.</text>
</comment>
<evidence type="ECO:0000256" key="2">
    <source>
        <dbReference type="ARBA" id="ARBA00006742"/>
    </source>
</evidence>
<keyword evidence="6" id="KW-0653">Protein transport</keyword>
<evidence type="ECO:0000256" key="8">
    <source>
        <dbReference type="ARBA" id="ARBA00023010"/>
    </source>
</evidence>
<keyword evidence="9" id="KW-0472">Membrane</keyword>
<evidence type="ECO:0000313" key="10">
    <source>
        <dbReference type="EMBL" id="MFC5382466.1"/>
    </source>
</evidence>
<dbReference type="Pfam" id="PF02699">
    <property type="entry name" value="YajC"/>
    <property type="match status" value="1"/>
</dbReference>
<dbReference type="NCBIfam" id="TIGR00739">
    <property type="entry name" value="yajC"/>
    <property type="match status" value="1"/>
</dbReference>
<keyword evidence="4" id="KW-1003">Cell membrane</keyword>
<evidence type="ECO:0000256" key="7">
    <source>
        <dbReference type="ARBA" id="ARBA00022989"/>
    </source>
</evidence>
<dbReference type="PANTHER" id="PTHR33909:SF1">
    <property type="entry name" value="SEC TRANSLOCON ACCESSORY COMPLEX SUBUNIT YAJC"/>
    <property type="match status" value="1"/>
</dbReference>